<dbReference type="InterPro" id="IPR008557">
    <property type="entry name" value="PhoX"/>
</dbReference>
<sequence>MSKSISDKVVRNTDGNTPFSTILETHMSRRLVMRGSLGSALALFAGASISACGGGSDGDDDQAVKLGFASLPNSMTDACVVPAGYVASVIGAWGTPLNDQAAPWSNEGRNSSQDLLHSTGMHHDGMHYFPLAGSSSEGLLVVNHEYIDEKALHPNGPTSVDGKRPAEEVRKEVNAHGVAVMHVRKQGSQWEIIKNSRYNRRFTSATPMNLSGPVAGTDWVKTPFSTAGTQVRGTNNNCGNGTTPWGTYITAEENWAACFVNTGEVTAAQKRVGVQTKAGRYQWETAAGDATEQQGEFARFNITASGADGLQDWRNEVNGFGYLVEIDPYDPGSTATKRTAMGRFAHEGAAYGIPVAGKPLAFYSGDDSRFEYIYRFVSEALWDPKDAARSDRIAVGHKYLDKGTLYVARFDADGKGEWLALTPTTKGKDGRSLGEAFGTIDAILINTRGAADFVGATPMDRPEWTAVHPSNGDVYLTLTNNTSRNAERGTNPANPRLNNVNGHIVRWHDDAGAHTFRWDIFVFGSDAASNADTNRSGLTELNQLASPDGIAFDDRGILWIQTDNGIDGGRNNAVAKATNDQMLAVVPGALKDAKGTGPVINAANQAELRRFFVGPNEAEITGFAYTPDHTSIFLNIQHPVNWPAYGTADATRAPDGKVRPRSSTVVIQKADGGPIGV</sequence>
<comment type="caution">
    <text evidence="1">The sequence shown here is derived from an EMBL/GenBank/DDBJ whole genome shotgun (WGS) entry which is preliminary data.</text>
</comment>
<evidence type="ECO:0000313" key="2">
    <source>
        <dbReference type="Proteomes" id="UP001562178"/>
    </source>
</evidence>
<dbReference type="RefSeq" id="WP_369460411.1">
    <property type="nucleotide sequence ID" value="NZ_JBGBDC010000006.1"/>
</dbReference>
<gene>
    <name evidence="1" type="ORF">AB7A72_14755</name>
</gene>
<dbReference type="PANTHER" id="PTHR35399:SF2">
    <property type="entry name" value="DUF839 DOMAIN-CONTAINING PROTEIN"/>
    <property type="match status" value="1"/>
</dbReference>
<dbReference type="PANTHER" id="PTHR35399">
    <property type="entry name" value="SLR8030 PROTEIN"/>
    <property type="match status" value="1"/>
</dbReference>
<proteinExistence type="predicted"/>
<organism evidence="1 2">
    <name type="scientific">Comamonas sediminis</name>
    <dbReference type="NCBI Taxonomy" id="1783360"/>
    <lineage>
        <taxon>Bacteria</taxon>
        <taxon>Pseudomonadati</taxon>
        <taxon>Pseudomonadota</taxon>
        <taxon>Betaproteobacteria</taxon>
        <taxon>Burkholderiales</taxon>
        <taxon>Comamonadaceae</taxon>
        <taxon>Comamonas</taxon>
    </lineage>
</organism>
<dbReference type="Proteomes" id="UP001562178">
    <property type="component" value="Unassembled WGS sequence"/>
</dbReference>
<evidence type="ECO:0000313" key="1">
    <source>
        <dbReference type="EMBL" id="MEY2252276.1"/>
    </source>
</evidence>
<name>A0ABV4B426_9BURK</name>
<keyword evidence="2" id="KW-1185">Reference proteome</keyword>
<protein>
    <submittedName>
        <fullName evidence="1">PhoX family phosphatase</fullName>
    </submittedName>
</protein>
<dbReference type="Pfam" id="PF05787">
    <property type="entry name" value="PhoX"/>
    <property type="match status" value="1"/>
</dbReference>
<accession>A0ABV4B426</accession>
<dbReference type="EMBL" id="JBGBDC010000006">
    <property type="protein sequence ID" value="MEY2252276.1"/>
    <property type="molecule type" value="Genomic_DNA"/>
</dbReference>
<reference evidence="1 2" key="1">
    <citation type="journal article" date="2016" name="Int. J. Syst. Evol. Microbiol.">
        <title>Description of Comamonas sediminis sp. nov., isolated from lagoon sediments.</title>
        <authorList>
            <person name="Subhash Y."/>
            <person name="Bang J.J."/>
            <person name="You T.H."/>
            <person name="Lee S.S."/>
        </authorList>
    </citation>
    <scope>NUCLEOTIDE SEQUENCE [LARGE SCALE GENOMIC DNA]</scope>
    <source>
        <strain evidence="1 2">JCM 31169</strain>
    </source>
</reference>